<evidence type="ECO:0000256" key="1">
    <source>
        <dbReference type="ARBA" id="ARBA00022737"/>
    </source>
</evidence>
<protein>
    <submittedName>
        <fullName evidence="6">Vegetative incompatibility protein</fullName>
    </submittedName>
</protein>
<evidence type="ECO:0000313" key="7">
    <source>
        <dbReference type="Proteomes" id="UP001221413"/>
    </source>
</evidence>
<evidence type="ECO:0000259" key="4">
    <source>
        <dbReference type="Pfam" id="PF24809"/>
    </source>
</evidence>
<proteinExistence type="predicted"/>
<dbReference type="Pfam" id="PF24809">
    <property type="entry name" value="DUF7708"/>
    <property type="match status" value="1"/>
</dbReference>
<feature type="compositionally biased region" description="Low complexity" evidence="3">
    <location>
        <begin position="292"/>
        <end position="308"/>
    </location>
</feature>
<dbReference type="PANTHER" id="PTHR10039">
    <property type="entry name" value="AMELOGENIN"/>
    <property type="match status" value="1"/>
</dbReference>
<evidence type="ECO:0000256" key="3">
    <source>
        <dbReference type="SAM" id="MobiDB-lite"/>
    </source>
</evidence>
<feature type="region of interest" description="Disordered" evidence="3">
    <location>
        <begin position="500"/>
        <end position="629"/>
    </location>
</feature>
<feature type="compositionally biased region" description="Basic residues" evidence="3">
    <location>
        <begin position="539"/>
        <end position="548"/>
    </location>
</feature>
<accession>A0AAD6IT82</accession>
<feature type="compositionally biased region" description="Polar residues" evidence="3">
    <location>
        <begin position="317"/>
        <end position="354"/>
    </location>
</feature>
<keyword evidence="2" id="KW-0175">Coiled coil</keyword>
<comment type="caution">
    <text evidence="6">The sequence shown here is derived from an EMBL/GenBank/DDBJ whole genome shotgun (WGS) entry which is preliminary data.</text>
</comment>
<name>A0AAD6IT82_DREDA</name>
<dbReference type="Proteomes" id="UP001221413">
    <property type="component" value="Unassembled WGS sequence"/>
</dbReference>
<feature type="domain" description="Nephrocystin 3-like N-terminal" evidence="5">
    <location>
        <begin position="992"/>
        <end position="1101"/>
    </location>
</feature>
<dbReference type="InterPro" id="IPR056125">
    <property type="entry name" value="DUF7708"/>
</dbReference>
<sequence length="1409" mass="157708">MFQLTTGNFAVEAPIEELQIASRATNADEWKLYLRWELAYLFTRVRSFDDDLLGEVLKYSTPHSGSGPPEAAAAAARSYARDCLRQLTALLAESHREFASIIVDRTELGRVYKDRATQAKTNRSERPRLDTSELSRSLVFSPEDVKALWYPLHFAISGRYFDEDRLSDRYSDVRTVLSQTSSWIIREFINLILLGPTSRSASDLAGLDIISRSAESVSAELTRWPEISSSLQKRLDGWQRTLIAGNSYPTKDSPQCGHIWENLVAKATVMGQLQVTTPIIGGAPFPLRPMKQTSSYEQQQPQQSTAATGNYVPDRSASYNQGSNPGSSNGKQPQISHSGSLRSPNVNAYTSNTSRRIEPAPLTTNAGGTSNSTPAAMETNNSTPVGSTNFDEYVRNQFDLQDKTIADAVSYFNRERQRMGEVKEKLRDLETQQEVLTANYRRQMEDLDRRKREVFDRYRAETAAPPPVSVPAHQEGIAQVILPQQSAVHFDLGEAERHVGAAMQQGQQGQGQHHHHHGPGGVDYYEDEWDQSNAQQQAPRRHNSKLQKMHPELAAEASGGPSAQPTPPSGADTPEGSKPEGKGKQSRITISQPPDTIDSSADPPSPTTTQAPYIATGATPPLPTSTTNTSAATTATVVTATTTIATIATVTTANNGLVKPKEPKSQGPDLWAEAFEKLSDDEKIFLGQIDSTKVTWQDHIQLLIEETKGLREASRAKAWKITWGNQEIILRDIAEKAVKWIQKFVTVGDIAVQYDPVHSALPWAAVRFVLQSAISDFETKATILIGIEKVICTIGRFTAYEKMYIGFGFEYEETLKKRLVAFYMSILRFLTKSKRFFETSTIGRAARAILPDKFSEYLSDLQTDEIEALKDVEVVKAQRVHDKDISHLGKLEALKLLIDGFTGPISRIDTIVESISDNLSKQERGEALQWASSINHHHQHEFVVDTITPGTCTWLHDNAKFLEWRKSSSSSIFWLKGDAGSGKTRLTDGKGEDQSRTTAESISGSLLKQMATLHPGSPLQLPIAEEYRKRVNAGNHKTSPTFTEVCKMINDIAVGQLYPSITIIIDAMDECQNEARWDLTTWLADLVQVSNCLLKIFVSSRPHEVDLNIQLENVPKHYIELQDTSEDVKIFIATKMQDYLNKKRFLPREPWSEREKAKMKVVTELQTKCRGMFLWADLQMKELCRLTSASEVDACLLKLPKTLEATYKHIIAQIKEAGDLATKAAITAFLWLLGTLTPLKPTELLGAVREKTSANLNLDSLLEICRNLLVLDRKEYVIRFLHLSVVEFLRQADEHFLGVSFQPQETINSVAMDCLDFLGATDGRATFFDPVYLSIFCLRGYDMPDIRDFPHEKYPHLDKLDYIMQYETNDRFMRYFVTWEMTNLMVMGVDLKEGILGVGSCFIKTAIPS</sequence>
<feature type="coiled-coil region" evidence="2">
    <location>
        <begin position="412"/>
        <end position="446"/>
    </location>
</feature>
<dbReference type="PANTHER" id="PTHR10039:SF15">
    <property type="entry name" value="NACHT DOMAIN-CONTAINING PROTEIN"/>
    <property type="match status" value="1"/>
</dbReference>
<dbReference type="Pfam" id="PF24883">
    <property type="entry name" value="NPHP3_N"/>
    <property type="match status" value="2"/>
</dbReference>
<feature type="domain" description="DUF7708" evidence="4">
    <location>
        <begin position="736"/>
        <end position="862"/>
    </location>
</feature>
<feature type="region of interest" description="Disordered" evidence="3">
    <location>
        <begin position="284"/>
        <end position="388"/>
    </location>
</feature>
<feature type="domain" description="Nephrocystin 3-like N-terminal" evidence="5">
    <location>
        <begin position="950"/>
        <end position="987"/>
    </location>
</feature>
<evidence type="ECO:0000313" key="6">
    <source>
        <dbReference type="EMBL" id="KAJ6258228.1"/>
    </source>
</evidence>
<feature type="compositionally biased region" description="Polar residues" evidence="3">
    <location>
        <begin position="586"/>
        <end position="599"/>
    </location>
</feature>
<dbReference type="EMBL" id="JAQGDS010000009">
    <property type="protein sequence ID" value="KAJ6258228.1"/>
    <property type="molecule type" value="Genomic_DNA"/>
</dbReference>
<keyword evidence="1" id="KW-0677">Repeat</keyword>
<evidence type="ECO:0000259" key="5">
    <source>
        <dbReference type="Pfam" id="PF24883"/>
    </source>
</evidence>
<evidence type="ECO:0000256" key="2">
    <source>
        <dbReference type="SAM" id="Coils"/>
    </source>
</evidence>
<organism evidence="6 7">
    <name type="scientific">Drechslerella dactyloides</name>
    <name type="common">Nematode-trapping fungus</name>
    <name type="synonym">Arthrobotrys dactyloides</name>
    <dbReference type="NCBI Taxonomy" id="74499"/>
    <lineage>
        <taxon>Eukaryota</taxon>
        <taxon>Fungi</taxon>
        <taxon>Dikarya</taxon>
        <taxon>Ascomycota</taxon>
        <taxon>Pezizomycotina</taxon>
        <taxon>Orbiliomycetes</taxon>
        <taxon>Orbiliales</taxon>
        <taxon>Orbiliaceae</taxon>
        <taxon>Drechslerella</taxon>
    </lineage>
</organism>
<dbReference type="InterPro" id="IPR056884">
    <property type="entry name" value="NPHP3-like_N"/>
</dbReference>
<reference evidence="6" key="1">
    <citation type="submission" date="2023-01" db="EMBL/GenBank/DDBJ databases">
        <title>The chitinases involved in constricting ring structure development in the nematode-trapping fungus Drechslerella dactyloides.</title>
        <authorList>
            <person name="Wang R."/>
            <person name="Zhang L."/>
            <person name="Tang P."/>
            <person name="Li S."/>
            <person name="Liang L."/>
        </authorList>
    </citation>
    <scope>NUCLEOTIDE SEQUENCE</scope>
    <source>
        <strain evidence="6">YMF1.00031</strain>
    </source>
</reference>
<gene>
    <name evidence="6" type="ORF">Dda_7147</name>
</gene>
<keyword evidence="7" id="KW-1185">Reference proteome</keyword>
<feature type="compositionally biased region" description="Polar residues" evidence="3">
    <location>
        <begin position="362"/>
        <end position="388"/>
    </location>
</feature>